<dbReference type="EMBL" id="JAUNZN010000001">
    <property type="protein sequence ID" value="KAK4830051.1"/>
    <property type="molecule type" value="Genomic_DNA"/>
</dbReference>
<comment type="caution">
    <text evidence="1">The sequence shown here is derived from an EMBL/GenBank/DDBJ whole genome shotgun (WGS) entry which is preliminary data.</text>
</comment>
<accession>A0AAN7NS83</accession>
<gene>
    <name evidence="1" type="ORF">QYF61_008389</name>
</gene>
<evidence type="ECO:0000313" key="1">
    <source>
        <dbReference type="EMBL" id="KAK4830051.1"/>
    </source>
</evidence>
<proteinExistence type="predicted"/>
<dbReference type="Proteomes" id="UP001333110">
    <property type="component" value="Unassembled WGS sequence"/>
</dbReference>
<reference evidence="1 2" key="1">
    <citation type="journal article" date="2023" name="J. Hered.">
        <title>Chromosome-level genome of the wood stork (Mycteria americana) provides insight into avian chromosome evolution.</title>
        <authorList>
            <person name="Flamio R. Jr."/>
            <person name="Ramstad K.M."/>
        </authorList>
    </citation>
    <scope>NUCLEOTIDE SEQUENCE [LARGE SCALE GENOMIC DNA]</scope>
    <source>
        <strain evidence="1">JAX WOST 10</strain>
    </source>
</reference>
<sequence length="137" mass="15088">MDGWIQKAVISNTKSIWRQVTSSIPQGSILGPILLNIIVNDLDDETEWALNRLVDGMKLGGEANIPDGGAAIQSDLDRMQKCTDWLGRSSAEKNLWVLVDSKLTISLQGTLMVRNANSLLGLENIKLREILPMCINT</sequence>
<protein>
    <recommendedName>
        <fullName evidence="3">Reverse transcriptase domain-containing protein</fullName>
    </recommendedName>
</protein>
<evidence type="ECO:0008006" key="3">
    <source>
        <dbReference type="Google" id="ProtNLM"/>
    </source>
</evidence>
<evidence type="ECO:0000313" key="2">
    <source>
        <dbReference type="Proteomes" id="UP001333110"/>
    </source>
</evidence>
<dbReference type="PANTHER" id="PTHR33332">
    <property type="entry name" value="REVERSE TRANSCRIPTASE DOMAIN-CONTAINING PROTEIN"/>
    <property type="match status" value="1"/>
</dbReference>
<dbReference type="AlphaFoldDB" id="A0AAN7NS83"/>
<organism evidence="1 2">
    <name type="scientific">Mycteria americana</name>
    <name type="common">Wood stork</name>
    <dbReference type="NCBI Taxonomy" id="33587"/>
    <lineage>
        <taxon>Eukaryota</taxon>
        <taxon>Metazoa</taxon>
        <taxon>Chordata</taxon>
        <taxon>Craniata</taxon>
        <taxon>Vertebrata</taxon>
        <taxon>Euteleostomi</taxon>
        <taxon>Archelosauria</taxon>
        <taxon>Archosauria</taxon>
        <taxon>Dinosauria</taxon>
        <taxon>Saurischia</taxon>
        <taxon>Theropoda</taxon>
        <taxon>Coelurosauria</taxon>
        <taxon>Aves</taxon>
        <taxon>Neognathae</taxon>
        <taxon>Neoaves</taxon>
        <taxon>Aequornithes</taxon>
        <taxon>Ciconiiformes</taxon>
        <taxon>Ciconiidae</taxon>
        <taxon>Mycteria</taxon>
    </lineage>
</organism>
<name>A0AAN7NS83_MYCAM</name>
<keyword evidence="2" id="KW-1185">Reference proteome</keyword>